<name>A0A0C3CQ90_9AGAM</name>
<proteinExistence type="predicted"/>
<keyword evidence="2" id="KW-1185">Reference proteome</keyword>
<organism evidence="1 2">
    <name type="scientific">Scleroderma citrinum Foug A</name>
    <dbReference type="NCBI Taxonomy" id="1036808"/>
    <lineage>
        <taxon>Eukaryota</taxon>
        <taxon>Fungi</taxon>
        <taxon>Dikarya</taxon>
        <taxon>Basidiomycota</taxon>
        <taxon>Agaricomycotina</taxon>
        <taxon>Agaricomycetes</taxon>
        <taxon>Agaricomycetidae</taxon>
        <taxon>Boletales</taxon>
        <taxon>Sclerodermatineae</taxon>
        <taxon>Sclerodermataceae</taxon>
        <taxon>Scleroderma</taxon>
    </lineage>
</organism>
<sequence>MHHEYDQPLALPLTVCGRAMDQNPQFNQPVALNDETDSWPMQTPHAGWLMQTPHTGWPMQTPHAGWPMQTPHAGWLMQTSHAGWPMGTPYAGWPMQTPHVGWPIEAPHYDGPATGYVDFLRLHRRQLTYAARPRWPMPQQTSRAPIPPVPPQNIVCGRARVIQRRATISSTTIVCLGILRRSTGSVASDGR</sequence>
<evidence type="ECO:0000313" key="2">
    <source>
        <dbReference type="Proteomes" id="UP000053989"/>
    </source>
</evidence>
<reference evidence="1 2" key="1">
    <citation type="submission" date="2014-04" db="EMBL/GenBank/DDBJ databases">
        <authorList>
            <consortium name="DOE Joint Genome Institute"/>
            <person name="Kuo A."/>
            <person name="Kohler A."/>
            <person name="Nagy L.G."/>
            <person name="Floudas D."/>
            <person name="Copeland A."/>
            <person name="Barry K.W."/>
            <person name="Cichocki N."/>
            <person name="Veneault-Fourrey C."/>
            <person name="LaButti K."/>
            <person name="Lindquist E.A."/>
            <person name="Lipzen A."/>
            <person name="Lundell T."/>
            <person name="Morin E."/>
            <person name="Murat C."/>
            <person name="Sun H."/>
            <person name="Tunlid A."/>
            <person name="Henrissat B."/>
            <person name="Grigoriev I.V."/>
            <person name="Hibbett D.S."/>
            <person name="Martin F."/>
            <person name="Nordberg H.P."/>
            <person name="Cantor M.N."/>
            <person name="Hua S.X."/>
        </authorList>
    </citation>
    <scope>NUCLEOTIDE SEQUENCE [LARGE SCALE GENOMIC DNA]</scope>
    <source>
        <strain evidence="1 2">Foug A</strain>
    </source>
</reference>
<dbReference type="OrthoDB" id="3798316at2759"/>
<dbReference type="AlphaFoldDB" id="A0A0C3CQ90"/>
<reference evidence="2" key="2">
    <citation type="submission" date="2015-01" db="EMBL/GenBank/DDBJ databases">
        <title>Evolutionary Origins and Diversification of the Mycorrhizal Mutualists.</title>
        <authorList>
            <consortium name="DOE Joint Genome Institute"/>
            <consortium name="Mycorrhizal Genomics Consortium"/>
            <person name="Kohler A."/>
            <person name="Kuo A."/>
            <person name="Nagy L.G."/>
            <person name="Floudas D."/>
            <person name="Copeland A."/>
            <person name="Barry K.W."/>
            <person name="Cichocki N."/>
            <person name="Veneault-Fourrey C."/>
            <person name="LaButti K."/>
            <person name="Lindquist E.A."/>
            <person name="Lipzen A."/>
            <person name="Lundell T."/>
            <person name="Morin E."/>
            <person name="Murat C."/>
            <person name="Riley R."/>
            <person name="Ohm R."/>
            <person name="Sun H."/>
            <person name="Tunlid A."/>
            <person name="Henrissat B."/>
            <person name="Grigoriev I.V."/>
            <person name="Hibbett D.S."/>
            <person name="Martin F."/>
        </authorList>
    </citation>
    <scope>NUCLEOTIDE SEQUENCE [LARGE SCALE GENOMIC DNA]</scope>
    <source>
        <strain evidence="2">Foug A</strain>
    </source>
</reference>
<dbReference type="InParanoid" id="A0A0C3CQ90"/>
<dbReference type="HOGENOM" id="CLU_1422194_0_0_1"/>
<protein>
    <submittedName>
        <fullName evidence="1">Uncharacterized protein</fullName>
    </submittedName>
</protein>
<dbReference type="Proteomes" id="UP000053989">
    <property type="component" value="Unassembled WGS sequence"/>
</dbReference>
<accession>A0A0C3CQ90</accession>
<dbReference type="EMBL" id="KN822337">
    <property type="protein sequence ID" value="KIM50745.1"/>
    <property type="molecule type" value="Genomic_DNA"/>
</dbReference>
<evidence type="ECO:0000313" key="1">
    <source>
        <dbReference type="EMBL" id="KIM50745.1"/>
    </source>
</evidence>
<gene>
    <name evidence="1" type="ORF">SCLCIDRAFT_765923</name>
</gene>